<evidence type="ECO:0000256" key="5">
    <source>
        <dbReference type="SAM" id="MobiDB-lite"/>
    </source>
</evidence>
<evidence type="ECO:0000256" key="6">
    <source>
        <dbReference type="SAM" id="Phobius"/>
    </source>
</evidence>
<feature type="transmembrane region" description="Helical" evidence="6">
    <location>
        <begin position="106"/>
        <end position="127"/>
    </location>
</feature>
<feature type="transmembrane region" description="Helical" evidence="6">
    <location>
        <begin position="254"/>
        <end position="275"/>
    </location>
</feature>
<evidence type="ECO:0000259" key="7">
    <source>
        <dbReference type="Pfam" id="PF00916"/>
    </source>
</evidence>
<feature type="compositionally biased region" description="Low complexity" evidence="5">
    <location>
        <begin position="351"/>
        <end position="360"/>
    </location>
</feature>
<dbReference type="InterPro" id="IPR011547">
    <property type="entry name" value="SLC26A/SulP_dom"/>
</dbReference>
<keyword evidence="4 6" id="KW-0472">Membrane</keyword>
<comment type="subcellular location">
    <subcellularLocation>
        <location evidence="1">Membrane</location>
        <topology evidence="1">Multi-pass membrane protein</topology>
    </subcellularLocation>
</comment>
<dbReference type="GO" id="GO:0016020">
    <property type="term" value="C:membrane"/>
    <property type="evidence" value="ECO:0007669"/>
    <property type="project" value="UniProtKB-SubCell"/>
</dbReference>
<feature type="compositionally biased region" description="Basic residues" evidence="5">
    <location>
        <begin position="406"/>
        <end position="418"/>
    </location>
</feature>
<feature type="transmembrane region" description="Helical" evidence="6">
    <location>
        <begin position="139"/>
        <end position="157"/>
    </location>
</feature>
<evidence type="ECO:0000256" key="2">
    <source>
        <dbReference type="ARBA" id="ARBA00022692"/>
    </source>
</evidence>
<dbReference type="Proteomes" id="UP000291469">
    <property type="component" value="Chromosome"/>
</dbReference>
<keyword evidence="9" id="KW-1185">Reference proteome</keyword>
<proteinExistence type="predicted"/>
<dbReference type="GO" id="GO:0055085">
    <property type="term" value="P:transmembrane transport"/>
    <property type="evidence" value="ECO:0007669"/>
    <property type="project" value="InterPro"/>
</dbReference>
<evidence type="ECO:0000313" key="9">
    <source>
        <dbReference type="Proteomes" id="UP000291469"/>
    </source>
</evidence>
<dbReference type="PANTHER" id="PTHR11814">
    <property type="entry name" value="SULFATE TRANSPORTER"/>
    <property type="match status" value="1"/>
</dbReference>
<organism evidence="8 9">
    <name type="scientific">Egibacter rhizosphaerae</name>
    <dbReference type="NCBI Taxonomy" id="1670831"/>
    <lineage>
        <taxon>Bacteria</taxon>
        <taxon>Bacillati</taxon>
        <taxon>Actinomycetota</taxon>
        <taxon>Nitriliruptoria</taxon>
        <taxon>Egibacterales</taxon>
        <taxon>Egibacteraceae</taxon>
        <taxon>Egibacter</taxon>
    </lineage>
</organism>
<protein>
    <recommendedName>
        <fullName evidence="7">SLC26A/SulP transporter domain-containing protein</fullName>
    </recommendedName>
</protein>
<sequence length="433" mass="43937">MSRTHASPRHQRPRMVPAWLRGYDGPTARADGLAGLTVAVLLVPQAMAYATLAGLPPVVGLYAATLPVVVYAFLGTSGQLAVGPVAIVALLTGSAVAPHAGDPTEAVGFAALLALLVGGIQVALALLRLSWLTKVLTHAVIVGFTSAAALVIALSQAQDLLGIDGARGDTALGTVGAVAARLDGAHLPTGALALGSIVLLLAFRRWAPRAPGFLLLLVAGVAVSAGLGLEGAGVAVVGDIPAGLPVPSLPPLDVAVAVSLLPSAVAIALIGHAEGWSVARALARTTREQPRAGRELAAVGSANVAAGLFSAMSVAGGILAQRGQPRGRCPHTGGEPGHRGAHRGRGHRCDAAAGAPAPRGARWRHRRGGAAPSRSPGDRSAVARAPRRGHRRGGHVRGDADGRCRAGARRRRRGRAARSRVAASGERPRRTHR</sequence>
<reference evidence="8 9" key="1">
    <citation type="submission" date="2019-01" db="EMBL/GenBank/DDBJ databases">
        <title>Egibacter rhizosphaerae EGI 80759T.</title>
        <authorList>
            <person name="Chen D.-D."/>
            <person name="Tian Y."/>
            <person name="Jiao J.-Y."/>
            <person name="Zhang X.-T."/>
            <person name="Zhang Y.-G."/>
            <person name="Zhang Y."/>
            <person name="Xiao M."/>
            <person name="Shu W.-S."/>
            <person name="Li W.-J."/>
        </authorList>
    </citation>
    <scope>NUCLEOTIDE SEQUENCE [LARGE SCALE GENOMIC DNA]</scope>
    <source>
        <strain evidence="8 9">EGI 80759</strain>
    </source>
</reference>
<dbReference type="OrthoDB" id="9769739at2"/>
<dbReference type="InterPro" id="IPR001902">
    <property type="entry name" value="SLC26A/SulP_fam"/>
</dbReference>
<dbReference type="KEGG" id="erz:ER308_10055"/>
<dbReference type="Pfam" id="PF00916">
    <property type="entry name" value="Sulfate_transp"/>
    <property type="match status" value="1"/>
</dbReference>
<name>A0A411YFI3_9ACTN</name>
<dbReference type="EMBL" id="CP036402">
    <property type="protein sequence ID" value="QBI19867.1"/>
    <property type="molecule type" value="Genomic_DNA"/>
</dbReference>
<feature type="transmembrane region" description="Helical" evidence="6">
    <location>
        <begin position="296"/>
        <end position="320"/>
    </location>
</feature>
<evidence type="ECO:0000256" key="3">
    <source>
        <dbReference type="ARBA" id="ARBA00022989"/>
    </source>
</evidence>
<feature type="transmembrane region" description="Helical" evidence="6">
    <location>
        <begin position="185"/>
        <end position="203"/>
    </location>
</feature>
<feature type="transmembrane region" description="Helical" evidence="6">
    <location>
        <begin position="215"/>
        <end position="234"/>
    </location>
</feature>
<gene>
    <name evidence="8" type="ORF">ER308_10055</name>
</gene>
<dbReference type="AlphaFoldDB" id="A0A411YFI3"/>
<evidence type="ECO:0000256" key="4">
    <source>
        <dbReference type="ARBA" id="ARBA00023136"/>
    </source>
</evidence>
<feature type="compositionally biased region" description="Basic residues" evidence="5">
    <location>
        <begin position="385"/>
        <end position="395"/>
    </location>
</feature>
<feature type="region of interest" description="Disordered" evidence="5">
    <location>
        <begin position="322"/>
        <end position="433"/>
    </location>
</feature>
<evidence type="ECO:0000256" key="1">
    <source>
        <dbReference type="ARBA" id="ARBA00004141"/>
    </source>
</evidence>
<feature type="domain" description="SLC26A/SulP transporter" evidence="7">
    <location>
        <begin position="31"/>
        <end position="318"/>
    </location>
</feature>
<accession>A0A411YFI3</accession>
<keyword evidence="3 6" id="KW-1133">Transmembrane helix</keyword>
<keyword evidence="2 6" id="KW-0812">Transmembrane</keyword>
<evidence type="ECO:0000313" key="8">
    <source>
        <dbReference type="EMBL" id="QBI19867.1"/>
    </source>
</evidence>